<feature type="transmembrane region" description="Helical" evidence="8">
    <location>
        <begin position="144"/>
        <end position="165"/>
    </location>
</feature>
<accession>A0A1W0X519</accession>
<dbReference type="PANTHER" id="PTHR24238:SF57">
    <property type="entry name" value="G-PROTEIN COUPLED RECEPTOR 83"/>
    <property type="match status" value="1"/>
</dbReference>
<dbReference type="CDD" id="cd00637">
    <property type="entry name" value="7tm_classA_rhodopsin-like"/>
    <property type="match status" value="1"/>
</dbReference>
<protein>
    <recommendedName>
        <fullName evidence="9">G-protein coupled receptors family 1 profile domain-containing protein</fullName>
    </recommendedName>
</protein>
<evidence type="ECO:0000256" key="4">
    <source>
        <dbReference type="ARBA" id="ARBA00023040"/>
    </source>
</evidence>
<dbReference type="GO" id="GO:0005886">
    <property type="term" value="C:plasma membrane"/>
    <property type="evidence" value="ECO:0007669"/>
    <property type="project" value="TreeGrafter"/>
</dbReference>
<gene>
    <name evidence="10" type="ORF">BV898_03434</name>
</gene>
<keyword evidence="11" id="KW-1185">Reference proteome</keyword>
<dbReference type="InterPro" id="IPR017452">
    <property type="entry name" value="GPCR_Rhodpsn_7TM"/>
</dbReference>
<dbReference type="Gene3D" id="1.20.1070.10">
    <property type="entry name" value="Rhodopsin 7-helix transmembrane proteins"/>
    <property type="match status" value="1"/>
</dbReference>
<keyword evidence="3 8" id="KW-1133">Transmembrane helix</keyword>
<feature type="domain" description="G-protein coupled receptors family 1 profile" evidence="9">
    <location>
        <begin position="45"/>
        <end position="310"/>
    </location>
</feature>
<evidence type="ECO:0000256" key="5">
    <source>
        <dbReference type="ARBA" id="ARBA00023136"/>
    </source>
</evidence>
<evidence type="ECO:0000313" key="10">
    <source>
        <dbReference type="EMBL" id="OQV22609.1"/>
    </source>
</evidence>
<name>A0A1W0X519_HYPEX</name>
<dbReference type="OrthoDB" id="9818824at2759"/>
<dbReference type="PRINTS" id="PR00237">
    <property type="entry name" value="GPCRRHODOPSN"/>
</dbReference>
<comment type="subcellular location">
    <subcellularLocation>
        <location evidence="1">Membrane</location>
        <topology evidence="1">Multi-pass membrane protein</topology>
    </subcellularLocation>
</comment>
<proteinExistence type="predicted"/>
<feature type="transmembrane region" description="Helical" evidence="8">
    <location>
        <begin position="32"/>
        <end position="53"/>
    </location>
</feature>
<comment type="caution">
    <text evidence="10">The sequence shown here is derived from an EMBL/GenBank/DDBJ whole genome shotgun (WGS) entry which is preliminary data.</text>
</comment>
<evidence type="ECO:0000256" key="6">
    <source>
        <dbReference type="ARBA" id="ARBA00023170"/>
    </source>
</evidence>
<evidence type="ECO:0000256" key="1">
    <source>
        <dbReference type="ARBA" id="ARBA00004141"/>
    </source>
</evidence>
<dbReference type="Pfam" id="PF00001">
    <property type="entry name" value="7tm_1"/>
    <property type="match status" value="1"/>
</dbReference>
<dbReference type="PANTHER" id="PTHR24238">
    <property type="entry name" value="G-PROTEIN COUPLED RECEPTOR"/>
    <property type="match status" value="1"/>
</dbReference>
<organism evidence="10 11">
    <name type="scientific">Hypsibius exemplaris</name>
    <name type="common">Freshwater tardigrade</name>
    <dbReference type="NCBI Taxonomy" id="2072580"/>
    <lineage>
        <taxon>Eukaryota</taxon>
        <taxon>Metazoa</taxon>
        <taxon>Ecdysozoa</taxon>
        <taxon>Tardigrada</taxon>
        <taxon>Eutardigrada</taxon>
        <taxon>Parachela</taxon>
        <taxon>Hypsibioidea</taxon>
        <taxon>Hypsibiidae</taxon>
        <taxon>Hypsibius</taxon>
    </lineage>
</organism>
<feature type="transmembrane region" description="Helical" evidence="8">
    <location>
        <begin position="199"/>
        <end position="221"/>
    </location>
</feature>
<keyword evidence="5 8" id="KW-0472">Membrane</keyword>
<evidence type="ECO:0000259" key="9">
    <source>
        <dbReference type="PROSITE" id="PS50262"/>
    </source>
</evidence>
<sequence>MADFTNVTFSDKNCSVTAVPLRAAYPVVQWKLTLYTVTFVVSMLGNSFMFLLITTDRQLRTPFNTYVVCLAVSNIINNIAKPFEIVNAWKGVAWAWSETACSLYMYIGWVQLSTLYNLHQVIACVRMWAVIHPQSYRTRNKQTLAVGLCVGVWVYAHLARLPFWILDTAYYRASIIQNGGSCSANTAKQQLYVAISQGILFFIPLIVLIMVTPVVFCARIAQSKKIAARLPVVPVVSGPTSGRGPKQPQRGLFLLGLLSLLAILCWLPNSCFFLMLMIDPGFATTVVPPSVSKVIVAMNIVPSSIDPIIFILSVENLRQAVCRLPTRLRRVRL</sequence>
<evidence type="ECO:0000313" key="11">
    <source>
        <dbReference type="Proteomes" id="UP000192578"/>
    </source>
</evidence>
<feature type="transmembrane region" description="Helical" evidence="8">
    <location>
        <begin position="252"/>
        <end position="278"/>
    </location>
</feature>
<dbReference type="GO" id="GO:0008188">
    <property type="term" value="F:neuropeptide receptor activity"/>
    <property type="evidence" value="ECO:0007669"/>
    <property type="project" value="TreeGrafter"/>
</dbReference>
<dbReference type="SUPFAM" id="SSF81321">
    <property type="entry name" value="Family A G protein-coupled receptor-like"/>
    <property type="match status" value="1"/>
</dbReference>
<feature type="transmembrane region" description="Helical" evidence="8">
    <location>
        <begin position="290"/>
        <end position="314"/>
    </location>
</feature>
<evidence type="ECO:0000256" key="7">
    <source>
        <dbReference type="ARBA" id="ARBA00023224"/>
    </source>
</evidence>
<keyword evidence="6" id="KW-0675">Receptor</keyword>
<reference evidence="11" key="1">
    <citation type="submission" date="2017-01" db="EMBL/GenBank/DDBJ databases">
        <title>Comparative genomics of anhydrobiosis in the tardigrade Hypsibius dujardini.</title>
        <authorList>
            <person name="Yoshida Y."/>
            <person name="Koutsovoulos G."/>
            <person name="Laetsch D."/>
            <person name="Stevens L."/>
            <person name="Kumar S."/>
            <person name="Horikawa D."/>
            <person name="Ishino K."/>
            <person name="Komine S."/>
            <person name="Tomita M."/>
            <person name="Blaxter M."/>
            <person name="Arakawa K."/>
        </authorList>
    </citation>
    <scope>NUCLEOTIDE SEQUENCE [LARGE SCALE GENOMIC DNA]</scope>
    <source>
        <strain evidence="11">Z151</strain>
    </source>
</reference>
<keyword evidence="2 8" id="KW-0812">Transmembrane</keyword>
<evidence type="ECO:0000256" key="2">
    <source>
        <dbReference type="ARBA" id="ARBA00022692"/>
    </source>
</evidence>
<keyword evidence="7" id="KW-0807">Transducer</keyword>
<dbReference type="EMBL" id="MTYJ01000016">
    <property type="protein sequence ID" value="OQV22609.1"/>
    <property type="molecule type" value="Genomic_DNA"/>
</dbReference>
<evidence type="ECO:0000256" key="3">
    <source>
        <dbReference type="ARBA" id="ARBA00022989"/>
    </source>
</evidence>
<evidence type="ECO:0000256" key="8">
    <source>
        <dbReference type="SAM" id="Phobius"/>
    </source>
</evidence>
<dbReference type="InterPro" id="IPR000276">
    <property type="entry name" value="GPCR_Rhodpsn"/>
</dbReference>
<dbReference type="Proteomes" id="UP000192578">
    <property type="component" value="Unassembled WGS sequence"/>
</dbReference>
<dbReference type="AlphaFoldDB" id="A0A1W0X519"/>
<keyword evidence="4" id="KW-0297">G-protein coupled receptor</keyword>
<dbReference type="PROSITE" id="PS50262">
    <property type="entry name" value="G_PROTEIN_RECEP_F1_2"/>
    <property type="match status" value="1"/>
</dbReference>